<evidence type="ECO:0000256" key="1">
    <source>
        <dbReference type="SAM" id="Phobius"/>
    </source>
</evidence>
<dbReference type="AlphaFoldDB" id="A0A542E2S4"/>
<feature type="transmembrane region" description="Helical" evidence="1">
    <location>
        <begin position="57"/>
        <end position="82"/>
    </location>
</feature>
<sequence>MTATPAAPPTRPPGPSPRLVTVVAVLVVAALAGLPAVGPETWVAVAGSTSLAPLALVARAGAGALGLVHAVAVALVALAVLRATAGSADPLRRVVALAVALVGCAAVPTGTRLLGLVLAAWTLVLWRRAARDPGSPGARAAGAAVLLVALWALLDPGWVLAPVLGLAVALGERADGRPDGARRVLAATGGALLVGVVAAGALLLRARDGAATLSTWGGALWSGPVPGGTGPRPVTDPLVLLVVVPLVLVIGSWLRSGRTPDRSTPVLAGLALLLALGPAGTSPAAGLVAAVVVATALGGRSPSTTAASAAPGALVVGVALLLAAVPAWVTSASAAAQDPVARLGPALTALPPGTPVLADPRLGPRVRAGAAATVADVPSGRLLAALRAEPGWREVVAGSGAQAALLTDEAPLLAALQERLGWRVVARSGPVVLLRAAPAR</sequence>
<evidence type="ECO:0000313" key="3">
    <source>
        <dbReference type="Proteomes" id="UP000317893"/>
    </source>
</evidence>
<dbReference type="EMBL" id="VFMN01000001">
    <property type="protein sequence ID" value="TQJ09544.1"/>
    <property type="molecule type" value="Genomic_DNA"/>
</dbReference>
<organism evidence="2 3">
    <name type="scientific">Lapillicoccus jejuensis</name>
    <dbReference type="NCBI Taxonomy" id="402171"/>
    <lineage>
        <taxon>Bacteria</taxon>
        <taxon>Bacillati</taxon>
        <taxon>Actinomycetota</taxon>
        <taxon>Actinomycetes</taxon>
        <taxon>Micrococcales</taxon>
        <taxon>Intrasporangiaceae</taxon>
        <taxon>Lapillicoccus</taxon>
    </lineage>
</organism>
<feature type="transmembrane region" description="Helical" evidence="1">
    <location>
        <begin position="144"/>
        <end position="171"/>
    </location>
</feature>
<keyword evidence="1" id="KW-0812">Transmembrane</keyword>
<dbReference type="RefSeq" id="WP_141848895.1">
    <property type="nucleotide sequence ID" value="NZ_BAAAPR010000009.1"/>
</dbReference>
<feature type="transmembrane region" description="Helical" evidence="1">
    <location>
        <begin position="19"/>
        <end position="37"/>
    </location>
</feature>
<evidence type="ECO:0000313" key="2">
    <source>
        <dbReference type="EMBL" id="TQJ09544.1"/>
    </source>
</evidence>
<accession>A0A542E2S4</accession>
<feature type="transmembrane region" description="Helical" evidence="1">
    <location>
        <begin position="237"/>
        <end position="254"/>
    </location>
</feature>
<feature type="transmembrane region" description="Helical" evidence="1">
    <location>
        <begin position="266"/>
        <end position="297"/>
    </location>
</feature>
<keyword evidence="3" id="KW-1185">Reference proteome</keyword>
<protein>
    <submittedName>
        <fullName evidence="2">Uncharacterized protein</fullName>
    </submittedName>
</protein>
<keyword evidence="1" id="KW-1133">Transmembrane helix</keyword>
<reference evidence="2 3" key="1">
    <citation type="submission" date="2019-06" db="EMBL/GenBank/DDBJ databases">
        <title>Sequencing the genomes of 1000 actinobacteria strains.</title>
        <authorList>
            <person name="Klenk H.-P."/>
        </authorList>
    </citation>
    <scope>NUCLEOTIDE SEQUENCE [LARGE SCALE GENOMIC DNA]</scope>
    <source>
        <strain evidence="2 3">DSM 18607</strain>
    </source>
</reference>
<feature type="transmembrane region" description="Helical" evidence="1">
    <location>
        <begin position="183"/>
        <end position="204"/>
    </location>
</feature>
<feature type="transmembrane region" description="Helical" evidence="1">
    <location>
        <begin position="94"/>
        <end position="124"/>
    </location>
</feature>
<proteinExistence type="predicted"/>
<comment type="caution">
    <text evidence="2">The sequence shown here is derived from an EMBL/GenBank/DDBJ whole genome shotgun (WGS) entry which is preliminary data.</text>
</comment>
<keyword evidence="1" id="KW-0472">Membrane</keyword>
<name>A0A542E2S4_9MICO</name>
<feature type="transmembrane region" description="Helical" evidence="1">
    <location>
        <begin position="309"/>
        <end position="329"/>
    </location>
</feature>
<dbReference type="Proteomes" id="UP000317893">
    <property type="component" value="Unassembled WGS sequence"/>
</dbReference>
<gene>
    <name evidence="2" type="ORF">FB458_2656</name>
</gene>